<feature type="domain" description="SIS" evidence="12">
    <location>
        <begin position="455"/>
        <end position="600"/>
    </location>
</feature>
<dbReference type="GO" id="GO:0006047">
    <property type="term" value="P:UDP-N-acetylglucosamine metabolic process"/>
    <property type="evidence" value="ECO:0007669"/>
    <property type="project" value="TreeGrafter"/>
</dbReference>
<name>D9QT95_ACEAZ</name>
<comment type="catalytic activity">
    <reaction evidence="1 10">
        <text>D-fructose 6-phosphate + L-glutamine = D-glucosamine 6-phosphate + L-glutamate</text>
        <dbReference type="Rhea" id="RHEA:13237"/>
        <dbReference type="ChEBI" id="CHEBI:29985"/>
        <dbReference type="ChEBI" id="CHEBI:58359"/>
        <dbReference type="ChEBI" id="CHEBI:58725"/>
        <dbReference type="ChEBI" id="CHEBI:61527"/>
        <dbReference type="EC" id="2.6.1.16"/>
    </reaction>
</comment>
<dbReference type="SUPFAM" id="SSF56235">
    <property type="entry name" value="N-terminal nucleophile aminohydrolases (Ntn hydrolases)"/>
    <property type="match status" value="1"/>
</dbReference>
<dbReference type="AlphaFoldDB" id="D9QT95"/>
<sequence>MCGIVGYIGDKDASSILMAGLNKLEYRGYDSAGIALYQQDQIEVCKRVGKLDNLEELVADKDPQGQVGIGHTRWATHGKPSTPNAHPHTGCEGEFVIVHNGIIENYLSLKEELLQQGHDFSSETDTEVLVHLLEEHYTGDLAETVRRVAAKLEGSYAFVALTVNEPDRLIAVRQDSPLIVGLNDGEYFVASDIPAILEHTDEVYILDDGEMAVVTKAGVNLSTIEGEPVDKDIFTVDWNPGMAEKAGYDHFMLKEIHEQPEALRRAISGRLSIDNQEVILDELKLSSEELAGYERIYIVACGTAYHSGLVAKYLIEDLVKIPVEVDIASEFRYRDPLVSQDTLVIVVSQSGETADTLAAVREAQDKGARVLAISNVVGSTIPREADDVIYIHAGPEIAVASTKAYINMLMVFYLLAIRLAQIKESISQEKAVELIADLKNIPNQAAQIIKDSEELFKEFAGDYAEHENAFFIGRGLDYAVALEGALKLKEISYLHAASYPAGELKHGTLALIEEDVPVVALATQKSVLDKTLSNIQEVQARGASVTGVVLNKKEEVVDALDHVIEIPETEELLTSILTVIPLQLLAYYVAVEKGCDVDQPRNLAKSVTVE</sequence>
<feature type="initiator methionine" description="Removed" evidence="10">
    <location>
        <position position="1"/>
    </location>
</feature>
<dbReference type="PANTHER" id="PTHR10937:SF0">
    <property type="entry name" value="GLUTAMINE--FRUCTOSE-6-PHOSPHATE TRANSAMINASE (ISOMERIZING)"/>
    <property type="match status" value="1"/>
</dbReference>
<comment type="subunit">
    <text evidence="10">Homodimer.</text>
</comment>
<dbReference type="PROSITE" id="PS51278">
    <property type="entry name" value="GATASE_TYPE_2"/>
    <property type="match status" value="1"/>
</dbReference>
<feature type="domain" description="Glutamine amidotransferase type-2" evidence="11">
    <location>
        <begin position="2"/>
        <end position="217"/>
    </location>
</feature>
<dbReference type="InterPro" id="IPR047084">
    <property type="entry name" value="GFAT_N"/>
</dbReference>
<keyword evidence="5 10" id="KW-0963">Cytoplasm</keyword>
<dbReference type="eggNOG" id="COG0449">
    <property type="taxonomic scope" value="Bacteria"/>
</dbReference>
<keyword evidence="14" id="KW-1185">Reference proteome</keyword>
<comment type="subcellular location">
    <subcellularLocation>
        <location evidence="2 10">Cytoplasm</location>
    </subcellularLocation>
</comment>
<dbReference type="Gene3D" id="3.40.50.10490">
    <property type="entry name" value="Glucose-6-phosphate isomerase like protein, domain 1"/>
    <property type="match status" value="2"/>
</dbReference>
<dbReference type="Proteomes" id="UP000001661">
    <property type="component" value="Chromosome"/>
</dbReference>
<dbReference type="Pfam" id="PF01380">
    <property type="entry name" value="SIS"/>
    <property type="match status" value="2"/>
</dbReference>
<dbReference type="CDD" id="cd05009">
    <property type="entry name" value="SIS_GlmS_GlmD_2"/>
    <property type="match status" value="1"/>
</dbReference>
<keyword evidence="6 10" id="KW-0032">Aminotransferase</keyword>
<dbReference type="InterPro" id="IPR017932">
    <property type="entry name" value="GATase_2_dom"/>
</dbReference>
<organism evidence="13 14">
    <name type="scientific">Acetohalobium arabaticum (strain ATCC 49924 / DSM 5501 / Z-7288)</name>
    <dbReference type="NCBI Taxonomy" id="574087"/>
    <lineage>
        <taxon>Bacteria</taxon>
        <taxon>Bacillati</taxon>
        <taxon>Bacillota</taxon>
        <taxon>Clostridia</taxon>
        <taxon>Halanaerobiales</taxon>
        <taxon>Halobacteroidaceae</taxon>
        <taxon>Acetohalobium</taxon>
    </lineage>
</organism>
<evidence type="ECO:0000313" key="14">
    <source>
        <dbReference type="Proteomes" id="UP000001661"/>
    </source>
</evidence>
<dbReference type="EMBL" id="CP002105">
    <property type="protein sequence ID" value="ADL13595.1"/>
    <property type="molecule type" value="Genomic_DNA"/>
</dbReference>
<feature type="active site" description="Nucleophile; for GATase activity" evidence="10">
    <location>
        <position position="2"/>
    </location>
</feature>
<evidence type="ECO:0000256" key="5">
    <source>
        <dbReference type="ARBA" id="ARBA00022490"/>
    </source>
</evidence>
<proteinExistence type="inferred from homology"/>
<dbReference type="GO" id="GO:0097367">
    <property type="term" value="F:carbohydrate derivative binding"/>
    <property type="evidence" value="ECO:0007669"/>
    <property type="project" value="InterPro"/>
</dbReference>
<dbReference type="CDD" id="cd05008">
    <property type="entry name" value="SIS_GlmS_GlmD_1"/>
    <property type="match status" value="1"/>
</dbReference>
<dbReference type="FunFam" id="3.40.50.10490:FF:000001">
    <property type="entry name" value="Glutamine--fructose-6-phosphate aminotransferase [isomerizing]"/>
    <property type="match status" value="1"/>
</dbReference>
<comment type="function">
    <text evidence="10">Catalyzes the first step in hexosamine metabolism, converting fructose-6P into glucosamine-6P using glutamine as a nitrogen source.</text>
</comment>
<evidence type="ECO:0000256" key="3">
    <source>
        <dbReference type="ARBA" id="ARBA00012916"/>
    </source>
</evidence>
<evidence type="ECO:0000256" key="7">
    <source>
        <dbReference type="ARBA" id="ARBA00022679"/>
    </source>
</evidence>
<dbReference type="FunFam" id="3.40.50.10490:FF:000002">
    <property type="entry name" value="Glutamine--fructose-6-phosphate aminotransferase [isomerizing]"/>
    <property type="match status" value="1"/>
</dbReference>
<evidence type="ECO:0000256" key="6">
    <source>
        <dbReference type="ARBA" id="ARBA00022576"/>
    </source>
</evidence>
<dbReference type="GO" id="GO:0006002">
    <property type="term" value="P:fructose 6-phosphate metabolic process"/>
    <property type="evidence" value="ECO:0007669"/>
    <property type="project" value="TreeGrafter"/>
</dbReference>
<evidence type="ECO:0000256" key="9">
    <source>
        <dbReference type="ARBA" id="ARBA00022962"/>
    </source>
</evidence>
<dbReference type="SUPFAM" id="SSF53697">
    <property type="entry name" value="SIS domain"/>
    <property type="match status" value="1"/>
</dbReference>
<dbReference type="InterPro" id="IPR046348">
    <property type="entry name" value="SIS_dom_sf"/>
</dbReference>
<evidence type="ECO:0000256" key="2">
    <source>
        <dbReference type="ARBA" id="ARBA00004496"/>
    </source>
</evidence>
<dbReference type="RefSeq" id="WP_013279038.1">
    <property type="nucleotide sequence ID" value="NC_014378.1"/>
</dbReference>
<feature type="domain" description="SIS" evidence="12">
    <location>
        <begin position="286"/>
        <end position="425"/>
    </location>
</feature>
<dbReference type="Gene3D" id="3.60.20.10">
    <property type="entry name" value="Glutamine Phosphoribosylpyrophosphate, subunit 1, domain 1"/>
    <property type="match status" value="1"/>
</dbReference>
<dbReference type="GO" id="GO:0005829">
    <property type="term" value="C:cytosol"/>
    <property type="evidence" value="ECO:0007669"/>
    <property type="project" value="TreeGrafter"/>
</dbReference>
<dbReference type="FunFam" id="3.60.20.10:FF:000006">
    <property type="entry name" value="Glutamine--fructose-6-phosphate aminotransferase [isomerizing]"/>
    <property type="match status" value="1"/>
</dbReference>
<evidence type="ECO:0000259" key="11">
    <source>
        <dbReference type="PROSITE" id="PS51278"/>
    </source>
</evidence>
<protein>
    <recommendedName>
        <fullName evidence="4 10">Glutamine--fructose-6-phosphate aminotransferase [isomerizing]</fullName>
        <ecNumber evidence="3 10">2.6.1.16</ecNumber>
    </recommendedName>
    <alternativeName>
        <fullName evidence="10">D-fructose-6-phosphate amidotransferase</fullName>
    </alternativeName>
    <alternativeName>
        <fullName evidence="10">GFAT</fullName>
    </alternativeName>
    <alternativeName>
        <fullName evidence="10">Glucosamine-6-phosphate synthase</fullName>
    </alternativeName>
    <alternativeName>
        <fullName evidence="10">Hexosephosphate aminotransferase</fullName>
    </alternativeName>
    <alternativeName>
        <fullName evidence="10">L-glutamine--D-fructose-6-phosphate amidotransferase</fullName>
    </alternativeName>
</protein>
<accession>D9QT95</accession>
<dbReference type="Pfam" id="PF13522">
    <property type="entry name" value="GATase_6"/>
    <property type="match status" value="1"/>
</dbReference>
<keyword evidence="8" id="KW-0677">Repeat</keyword>
<gene>
    <name evidence="10" type="primary">glmS</name>
    <name evidence="13" type="ordered locus">Acear_2105</name>
</gene>
<evidence type="ECO:0000256" key="4">
    <source>
        <dbReference type="ARBA" id="ARBA00016090"/>
    </source>
</evidence>
<dbReference type="GO" id="GO:0046349">
    <property type="term" value="P:amino sugar biosynthetic process"/>
    <property type="evidence" value="ECO:0007669"/>
    <property type="project" value="UniProtKB-ARBA"/>
</dbReference>
<dbReference type="KEGG" id="aar:Acear_2105"/>
<reference evidence="13 14" key="1">
    <citation type="journal article" date="2010" name="Stand. Genomic Sci.">
        <title>Complete genome sequence of Acetohalobium arabaticum type strain (Z-7288).</title>
        <authorList>
            <person name="Sikorski J."/>
            <person name="Lapidus A."/>
            <person name="Chertkov O."/>
            <person name="Lucas S."/>
            <person name="Copeland A."/>
            <person name="Glavina Del Rio T."/>
            <person name="Nolan M."/>
            <person name="Tice H."/>
            <person name="Cheng J.F."/>
            <person name="Han C."/>
            <person name="Brambilla E."/>
            <person name="Pitluck S."/>
            <person name="Liolios K."/>
            <person name="Ivanova N."/>
            <person name="Mavromatis K."/>
            <person name="Mikhailova N."/>
            <person name="Pati A."/>
            <person name="Bruce D."/>
            <person name="Detter C."/>
            <person name="Tapia R."/>
            <person name="Goodwin L."/>
            <person name="Chen A."/>
            <person name="Palaniappan K."/>
            <person name="Land M."/>
            <person name="Hauser L."/>
            <person name="Chang Y.J."/>
            <person name="Jeffries C.D."/>
            <person name="Rohde M."/>
            <person name="Goker M."/>
            <person name="Spring S."/>
            <person name="Woyke T."/>
            <person name="Bristow J."/>
            <person name="Eisen J.A."/>
            <person name="Markowitz V."/>
            <person name="Hugenholtz P."/>
            <person name="Kyrpides N.C."/>
            <person name="Klenk H.P."/>
        </authorList>
    </citation>
    <scope>NUCLEOTIDE SEQUENCE [LARGE SCALE GENOMIC DNA]</scope>
    <source>
        <strain evidence="14">ATCC 49924 / DSM 5501 / Z-7288</strain>
    </source>
</reference>
<dbReference type="STRING" id="574087.Acear_2105"/>
<feature type="active site" description="For Fru-6P isomerization activity" evidence="10">
    <location>
        <position position="605"/>
    </location>
</feature>
<keyword evidence="9" id="KW-0315">Glutamine amidotransferase</keyword>
<dbReference type="NCBIfam" id="NF001484">
    <property type="entry name" value="PRK00331.1"/>
    <property type="match status" value="1"/>
</dbReference>
<evidence type="ECO:0000256" key="1">
    <source>
        <dbReference type="ARBA" id="ARBA00001031"/>
    </source>
</evidence>
<dbReference type="InterPro" id="IPR035490">
    <property type="entry name" value="GlmS/FrlB_SIS"/>
</dbReference>
<dbReference type="PANTHER" id="PTHR10937">
    <property type="entry name" value="GLUCOSAMINE--FRUCTOSE-6-PHOSPHATE AMINOTRANSFERASE, ISOMERIZING"/>
    <property type="match status" value="1"/>
</dbReference>
<keyword evidence="7 10" id="KW-0808">Transferase</keyword>
<evidence type="ECO:0000256" key="8">
    <source>
        <dbReference type="ARBA" id="ARBA00022737"/>
    </source>
</evidence>
<evidence type="ECO:0000313" key="13">
    <source>
        <dbReference type="EMBL" id="ADL13595.1"/>
    </source>
</evidence>
<dbReference type="OrthoDB" id="106547at2"/>
<dbReference type="PROSITE" id="PS51464">
    <property type="entry name" value="SIS"/>
    <property type="match status" value="2"/>
</dbReference>
<dbReference type="InterPro" id="IPR029055">
    <property type="entry name" value="Ntn_hydrolases_N"/>
</dbReference>
<dbReference type="EC" id="2.6.1.16" evidence="3 10"/>
<dbReference type="HAMAP" id="MF_00164">
    <property type="entry name" value="GlmS"/>
    <property type="match status" value="1"/>
</dbReference>
<dbReference type="HOGENOM" id="CLU_012520_5_2_9"/>
<dbReference type="GO" id="GO:0005975">
    <property type="term" value="P:carbohydrate metabolic process"/>
    <property type="evidence" value="ECO:0007669"/>
    <property type="project" value="UniProtKB-UniRule"/>
</dbReference>
<dbReference type="NCBIfam" id="TIGR01135">
    <property type="entry name" value="glmS"/>
    <property type="match status" value="1"/>
</dbReference>
<dbReference type="InterPro" id="IPR001347">
    <property type="entry name" value="SIS_dom"/>
</dbReference>
<dbReference type="CDD" id="cd00714">
    <property type="entry name" value="GFAT"/>
    <property type="match status" value="1"/>
</dbReference>
<dbReference type="GO" id="GO:0004360">
    <property type="term" value="F:glutamine-fructose-6-phosphate transaminase (isomerizing) activity"/>
    <property type="evidence" value="ECO:0007669"/>
    <property type="project" value="UniProtKB-UniRule"/>
</dbReference>
<dbReference type="InterPro" id="IPR035466">
    <property type="entry name" value="GlmS/AgaS_SIS"/>
</dbReference>
<evidence type="ECO:0000259" key="12">
    <source>
        <dbReference type="PROSITE" id="PS51464"/>
    </source>
</evidence>
<dbReference type="GO" id="GO:0006487">
    <property type="term" value="P:protein N-linked glycosylation"/>
    <property type="evidence" value="ECO:0007669"/>
    <property type="project" value="TreeGrafter"/>
</dbReference>
<dbReference type="InterPro" id="IPR005855">
    <property type="entry name" value="GFAT"/>
</dbReference>
<evidence type="ECO:0000256" key="10">
    <source>
        <dbReference type="HAMAP-Rule" id="MF_00164"/>
    </source>
</evidence>